<keyword evidence="1" id="KW-1133">Transmembrane helix</keyword>
<feature type="transmembrane region" description="Helical" evidence="1">
    <location>
        <begin position="470"/>
        <end position="487"/>
    </location>
</feature>
<dbReference type="Pfam" id="PF10060">
    <property type="entry name" value="DUF2298"/>
    <property type="match status" value="2"/>
</dbReference>
<sequence length="674" mass="76981">MDTDLTYLVIWWLTFFLVGIINLPLSLLVFKKSADVGYGFSKTLGFLLITYLLFFGSTIHLFPFSLLSIYIIGASVLLINLFLLWKNKTHLILKFKKNLRVMLFQEILFTLGLFFWSYVRSHQPDINGLEKFMDFGFINSILRSEYLPPTDMWFAGKPINYYWFGHLWVAVATKLSQIPSAITYNLMLATILGLTLNGAFSISSTLVKNARIKIKRRSLLAAGIISAILLTFAGNFHTPIYLLKEGGDKYWYPDATRFIGYNPETNDKTIHEFPIYSFVVSDLHAHLINLPFVLLYIGLLLRYILLAKRSLIDFIPLGFILGVMFMTSAWDFGNYALTTGGVIILSTLKRKGLNPSSIFEFGVSSASIVLIGLTITLPFLLNFESIAQGIAFVKARTPIWQLGVLWGFPGVLTLIYGVVLSKKWPGLKRSDLFVAGLLITSWVLIFLPEIIYVKDIYIASHHRANTMFKLTYQAFVMSYLTTGYIVVRSIKSLRKFFPRLLLSLFYLLIFASILRYPFIATKSYYADLKTYRGLSGENWLKTQNPDILEVIIFLRENVKGQPVILEAPGDSYTEFNVVSSYTGLPTVSGWFVHEWLWRGTSEIPQARVADITQIYTSENIEITKSFLKKYKVSYVVVGNFEREKYPNLVEEKFAKLGKIDFSSGNTRIYQITRM</sequence>
<evidence type="ECO:0000313" key="2">
    <source>
        <dbReference type="EMBL" id="OGM63000.1"/>
    </source>
</evidence>
<gene>
    <name evidence="2" type="ORF">A3A52_03345</name>
</gene>
<protein>
    <recommendedName>
        <fullName evidence="4">YYY membrane protein</fullName>
    </recommendedName>
</protein>
<keyword evidence="1" id="KW-0812">Transmembrane</keyword>
<dbReference type="AlphaFoldDB" id="A0A1F8BGC2"/>
<organism evidence="2 3">
    <name type="scientific">Candidatus Woesebacteria bacterium RIFCSPLOWO2_01_FULL_39_14</name>
    <dbReference type="NCBI Taxonomy" id="1802518"/>
    <lineage>
        <taxon>Bacteria</taxon>
        <taxon>Candidatus Woeseibacteriota</taxon>
    </lineage>
</organism>
<accession>A0A1F8BGC2</accession>
<feature type="transmembrane region" description="Helical" evidence="1">
    <location>
        <begin position="499"/>
        <end position="518"/>
    </location>
</feature>
<feature type="transmembrane region" description="Helical" evidence="1">
    <location>
        <begin position="399"/>
        <end position="420"/>
    </location>
</feature>
<feature type="transmembrane region" description="Helical" evidence="1">
    <location>
        <begin position="68"/>
        <end position="87"/>
    </location>
</feature>
<feature type="transmembrane region" description="Helical" evidence="1">
    <location>
        <begin position="283"/>
        <end position="303"/>
    </location>
</feature>
<proteinExistence type="predicted"/>
<dbReference type="InterPro" id="IPR018746">
    <property type="entry name" value="DUF2298"/>
</dbReference>
<reference evidence="2 3" key="1">
    <citation type="journal article" date="2016" name="Nat. Commun.">
        <title>Thousands of microbial genomes shed light on interconnected biogeochemical processes in an aquifer system.</title>
        <authorList>
            <person name="Anantharaman K."/>
            <person name="Brown C.T."/>
            <person name="Hug L.A."/>
            <person name="Sharon I."/>
            <person name="Castelle C.J."/>
            <person name="Probst A.J."/>
            <person name="Thomas B.C."/>
            <person name="Singh A."/>
            <person name="Wilkins M.J."/>
            <person name="Karaoz U."/>
            <person name="Brodie E.L."/>
            <person name="Williams K.H."/>
            <person name="Hubbard S.S."/>
            <person name="Banfield J.F."/>
        </authorList>
    </citation>
    <scope>NUCLEOTIDE SEQUENCE [LARGE SCALE GENOMIC DNA]</scope>
</reference>
<evidence type="ECO:0008006" key="4">
    <source>
        <dbReference type="Google" id="ProtNLM"/>
    </source>
</evidence>
<feature type="transmembrane region" description="Helical" evidence="1">
    <location>
        <begin position="310"/>
        <end position="326"/>
    </location>
</feature>
<name>A0A1F8BGC2_9BACT</name>
<dbReference type="Proteomes" id="UP000177060">
    <property type="component" value="Unassembled WGS sequence"/>
</dbReference>
<comment type="caution">
    <text evidence="2">The sequence shown here is derived from an EMBL/GenBank/DDBJ whole genome shotgun (WGS) entry which is preliminary data.</text>
</comment>
<feature type="transmembrane region" description="Helical" evidence="1">
    <location>
        <begin position="6"/>
        <end position="30"/>
    </location>
</feature>
<feature type="transmembrane region" description="Helical" evidence="1">
    <location>
        <begin position="432"/>
        <end position="450"/>
    </location>
</feature>
<feature type="transmembrane region" description="Helical" evidence="1">
    <location>
        <begin position="42"/>
        <end position="62"/>
    </location>
</feature>
<feature type="transmembrane region" description="Helical" evidence="1">
    <location>
        <begin position="184"/>
        <end position="207"/>
    </location>
</feature>
<evidence type="ECO:0000256" key="1">
    <source>
        <dbReference type="SAM" id="Phobius"/>
    </source>
</evidence>
<dbReference type="PANTHER" id="PTHR10790">
    <property type="entry name" value="TPR-DOMAIN CONTAINING PROTEIN"/>
    <property type="match status" value="1"/>
</dbReference>
<feature type="transmembrane region" description="Helical" evidence="1">
    <location>
        <begin position="99"/>
        <end position="119"/>
    </location>
</feature>
<keyword evidence="1" id="KW-0472">Membrane</keyword>
<feature type="transmembrane region" description="Helical" evidence="1">
    <location>
        <begin position="219"/>
        <end position="242"/>
    </location>
</feature>
<dbReference type="PANTHER" id="PTHR10790:SF51">
    <property type="entry name" value="TETRATRICOPEPTIDE REPEAT PROTEIN"/>
    <property type="match status" value="1"/>
</dbReference>
<dbReference type="NCBIfam" id="TIGR03662">
    <property type="entry name" value="Chlor_Arch_YYY"/>
    <property type="match status" value="1"/>
</dbReference>
<dbReference type="EMBL" id="MGHE01000027">
    <property type="protein sequence ID" value="OGM63000.1"/>
    <property type="molecule type" value="Genomic_DNA"/>
</dbReference>
<feature type="transmembrane region" description="Helical" evidence="1">
    <location>
        <begin position="361"/>
        <end position="379"/>
    </location>
</feature>
<evidence type="ECO:0000313" key="3">
    <source>
        <dbReference type="Proteomes" id="UP000177060"/>
    </source>
</evidence>